<reference evidence="1 2" key="1">
    <citation type="submission" date="2017-06" db="EMBL/GenBank/DDBJ databases">
        <title>Comparative genomic analysis of Ambrosia Fusariam Clade fungi.</title>
        <authorList>
            <person name="Stajich J.E."/>
            <person name="Carrillo J."/>
            <person name="Kijimoto T."/>
            <person name="Eskalen A."/>
            <person name="O'Donnell K."/>
            <person name="Kasson M."/>
        </authorList>
    </citation>
    <scope>NUCLEOTIDE SEQUENCE [LARGE SCALE GENOMIC DNA]</scope>
    <source>
        <strain evidence="1 2">NRRL62584</strain>
    </source>
</reference>
<dbReference type="EMBL" id="NKCI01000559">
    <property type="protein sequence ID" value="RSL39942.1"/>
    <property type="molecule type" value="Genomic_DNA"/>
</dbReference>
<dbReference type="AlphaFoldDB" id="A0A428NGP1"/>
<proteinExistence type="predicted"/>
<keyword evidence="2" id="KW-1185">Reference proteome</keyword>
<protein>
    <submittedName>
        <fullName evidence="1">Uncharacterized protein</fullName>
    </submittedName>
</protein>
<name>A0A428NGP1_9HYPO</name>
<evidence type="ECO:0000313" key="2">
    <source>
        <dbReference type="Proteomes" id="UP000288168"/>
    </source>
</evidence>
<accession>A0A428NGP1</accession>
<comment type="caution">
    <text evidence="1">The sequence shown here is derived from an EMBL/GenBank/DDBJ whole genome shotgun (WGS) entry which is preliminary data.</text>
</comment>
<gene>
    <name evidence="1" type="ORF">CEP54_016226</name>
</gene>
<organism evidence="1 2">
    <name type="scientific">Fusarium duplospermum</name>
    <dbReference type="NCBI Taxonomy" id="1325734"/>
    <lineage>
        <taxon>Eukaryota</taxon>
        <taxon>Fungi</taxon>
        <taxon>Dikarya</taxon>
        <taxon>Ascomycota</taxon>
        <taxon>Pezizomycotina</taxon>
        <taxon>Sordariomycetes</taxon>
        <taxon>Hypocreomycetidae</taxon>
        <taxon>Hypocreales</taxon>
        <taxon>Nectriaceae</taxon>
        <taxon>Fusarium</taxon>
        <taxon>Fusarium solani species complex</taxon>
    </lineage>
</organism>
<evidence type="ECO:0000313" key="1">
    <source>
        <dbReference type="EMBL" id="RSL39942.1"/>
    </source>
</evidence>
<dbReference type="Proteomes" id="UP000288168">
    <property type="component" value="Unassembled WGS sequence"/>
</dbReference>
<sequence>MSEATDSLMPDTSSDFPDARDSCLISAMVPARAPSSSSRPCTSRGSAAQVYHPSGKGIQFFHVLPLPIIALQLCLEGLSFPLMELPLFFIKLPLSLVELSLPLVEL</sequence>